<accession>Q22T14</accession>
<dbReference type="EMBL" id="GG662840">
    <property type="protein sequence ID" value="EAR88624.2"/>
    <property type="molecule type" value="Genomic_DNA"/>
</dbReference>
<keyword evidence="2 3" id="KW-0812">Transmembrane</keyword>
<dbReference type="KEGG" id="tet:TTHERM_00186040"/>
<evidence type="ECO:0000313" key="3">
    <source>
        <dbReference type="EMBL" id="EAR88624.2"/>
    </source>
</evidence>
<dbReference type="PANTHER" id="PTHR31398">
    <property type="entry name" value="MEIOTIC NUCLEAR DIVISION PROTEIN 1 HOMOLOG"/>
    <property type="match status" value="1"/>
</dbReference>
<evidence type="ECO:0000256" key="1">
    <source>
        <dbReference type="SAM" id="MobiDB-lite"/>
    </source>
</evidence>
<protein>
    <submittedName>
        <fullName evidence="3">Transmembrane protein, putative</fullName>
    </submittedName>
</protein>
<reference evidence="4" key="1">
    <citation type="journal article" date="2006" name="PLoS Biol.">
        <title>Macronuclear genome sequence of the ciliate Tetrahymena thermophila, a model eukaryote.</title>
        <authorList>
            <person name="Eisen J.A."/>
            <person name="Coyne R.S."/>
            <person name="Wu M."/>
            <person name="Wu D."/>
            <person name="Thiagarajan M."/>
            <person name="Wortman J.R."/>
            <person name="Badger J.H."/>
            <person name="Ren Q."/>
            <person name="Amedeo P."/>
            <person name="Jones K.M."/>
            <person name="Tallon L.J."/>
            <person name="Delcher A.L."/>
            <person name="Salzberg S.L."/>
            <person name="Silva J.C."/>
            <person name="Haas B.J."/>
            <person name="Majoros W.H."/>
            <person name="Farzad M."/>
            <person name="Carlton J.M."/>
            <person name="Smith R.K. Jr."/>
            <person name="Garg J."/>
            <person name="Pearlman R.E."/>
            <person name="Karrer K.M."/>
            <person name="Sun L."/>
            <person name="Manning G."/>
            <person name="Elde N.C."/>
            <person name="Turkewitz A.P."/>
            <person name="Asai D.J."/>
            <person name="Wilkes D.E."/>
            <person name="Wang Y."/>
            <person name="Cai H."/>
            <person name="Collins K."/>
            <person name="Stewart B.A."/>
            <person name="Lee S.R."/>
            <person name="Wilamowska K."/>
            <person name="Weinberg Z."/>
            <person name="Ruzzo W.L."/>
            <person name="Wloga D."/>
            <person name="Gaertig J."/>
            <person name="Frankel J."/>
            <person name="Tsao C.-C."/>
            <person name="Gorovsky M.A."/>
            <person name="Keeling P.J."/>
            <person name="Waller R.F."/>
            <person name="Patron N.J."/>
            <person name="Cherry J.M."/>
            <person name="Stover N.A."/>
            <person name="Krieger C.J."/>
            <person name="del Toro C."/>
            <person name="Ryder H.F."/>
            <person name="Williamson S.C."/>
            <person name="Barbeau R.A."/>
            <person name="Hamilton E.P."/>
            <person name="Orias E."/>
        </authorList>
    </citation>
    <scope>NUCLEOTIDE SEQUENCE [LARGE SCALE GENOMIC DNA]</scope>
    <source>
        <strain evidence="4">SB210</strain>
    </source>
</reference>
<gene>
    <name evidence="3" type="ORF">TTHERM_00186040</name>
</gene>
<dbReference type="GeneID" id="7844336"/>
<keyword evidence="2" id="KW-0472">Membrane</keyword>
<keyword evidence="2" id="KW-1133">Transmembrane helix</keyword>
<dbReference type="OrthoDB" id="197906at2759"/>
<dbReference type="GO" id="GO:0005634">
    <property type="term" value="C:nucleus"/>
    <property type="evidence" value="ECO:0007669"/>
    <property type="project" value="TreeGrafter"/>
</dbReference>
<dbReference type="AlphaFoldDB" id="Q22T14"/>
<dbReference type="GO" id="GO:0007131">
    <property type="term" value="P:reciprocal meiotic recombination"/>
    <property type="evidence" value="ECO:0007669"/>
    <property type="project" value="TreeGrafter"/>
</dbReference>
<sequence length="1120" mass="131539">MSKKAKIKNSITQIDAFGHNVQLLYQKKQKHSTFFGGLTTILNGILLMIVAYSYGAELIYKQNPITNFSEESIRQPEQYNMTPSVFNMAFGMQNPDTFDQFIDESIYSISAIRNQMNKVYNQTTNQYDQIWTSTDLGPYPCNLSNFQVKDSHSYFQQLAGIDQMYCFNQADNQASISGDFEADFFQSIEFFIYQCQNKTEEEAADLIKNGQRVVICKSQDEIDKFLMNGYFAAYYTDKLINPKITDQPFTTFPRDIFWPTSNKIMKELTMYWRNVYIESDLGIFTKNKSVLRDVIFSYSTEQITFGQSNQFIHLVIRFEKAKQSRYFRQYIKIQDVLAQVSGVMNLFFIISSLVCKKISELDLVQGLVNEIFSFQSIENEVEEKNKLAKQCQKQQKNDKKYCKEQQDSSQQRNQLNNSQLNIKNQPLITSLVETNNLNKSQKENVEFNSSIKSKHISEIFSNFIKKFKHQDQIAPNDNNEKDHQIEYDNTENNKLNSIEKFNRLYMDERTEIEKVADAYQAFNYLKKHEKRTQTDIKLLKMLDPTILSYFLDEKEIKNYFSNLNYQMKANEQEKQSTKSIDYNFQDLKTVDGRQLRQITACKEDYEQLNKNQNNQESFYLDSQNISSYQINLIQKQDSDQFSNNNLTKQIETSTSPLFQSKVVSNKFVKQKSVFQLSNASSIKNNLIEKEQPKQKYKNTLGDNYIFEKQPNLIQQDADTSLEKTNSQECFYSFRKKSCTLIKTESIEPFEKNKQTSAKQNKDLFYLEAETNSDKNIPYERQQSQKLNSFILTNQQKRFKQDCIEKKKEIVMQKQSFSIKDVTFFCNKQKQYINMSNPQYLKVTEVQYYFTEMTKLFLRKQGITATNLIADFSSQYIKGEHVLLKSNSHIQAIPMNKICFLVNLGRVFNLTEDRLGYDFLQFLRLLCSDFPKLVVLKSLKMIKGDWHSDDDSILSMQYNGQTFIQSLFVNFLYEDLLNFLEDQTLQDCTVENVGNQILQHYEQQESQTDSITRPPLNILFEVLVQSADWPDREFTTNLVFFSENLMKELVKGNKNKLSINEFRKKLFENKSMQKLVNENINFVEKSNAKVKEIIRIISEKPEDLFPPEEQIAKKKSKKKKE</sequence>
<proteinExistence type="predicted"/>
<feature type="region of interest" description="Disordered" evidence="1">
    <location>
        <begin position="400"/>
        <end position="419"/>
    </location>
</feature>
<dbReference type="RefSeq" id="XP_001008869.2">
    <property type="nucleotide sequence ID" value="XM_001008869.2"/>
</dbReference>
<evidence type="ECO:0000313" key="4">
    <source>
        <dbReference type="Proteomes" id="UP000009168"/>
    </source>
</evidence>
<organism evidence="3 4">
    <name type="scientific">Tetrahymena thermophila (strain SB210)</name>
    <dbReference type="NCBI Taxonomy" id="312017"/>
    <lineage>
        <taxon>Eukaryota</taxon>
        <taxon>Sar</taxon>
        <taxon>Alveolata</taxon>
        <taxon>Ciliophora</taxon>
        <taxon>Intramacronucleata</taxon>
        <taxon>Oligohymenophorea</taxon>
        <taxon>Hymenostomatida</taxon>
        <taxon>Tetrahymenina</taxon>
        <taxon>Tetrahymenidae</taxon>
        <taxon>Tetrahymena</taxon>
    </lineage>
</organism>
<dbReference type="HOGENOM" id="CLU_278329_0_0_1"/>
<dbReference type="PANTHER" id="PTHR31398:SF0">
    <property type="entry name" value="MEIOTIC NUCLEAR DIVISION PROTEIN 1 HOMOLOG"/>
    <property type="match status" value="1"/>
</dbReference>
<dbReference type="InParanoid" id="Q22T14"/>
<feature type="compositionally biased region" description="Low complexity" evidence="1">
    <location>
        <begin position="407"/>
        <end position="419"/>
    </location>
</feature>
<dbReference type="Proteomes" id="UP000009168">
    <property type="component" value="Unassembled WGS sequence"/>
</dbReference>
<evidence type="ECO:0000256" key="2">
    <source>
        <dbReference type="SAM" id="Phobius"/>
    </source>
</evidence>
<feature type="transmembrane region" description="Helical" evidence="2">
    <location>
        <begin position="34"/>
        <end position="54"/>
    </location>
</feature>
<keyword evidence="4" id="KW-1185">Reference proteome</keyword>
<name>Q22T14_TETTS</name>